<dbReference type="RefSeq" id="WP_017202179.1">
    <property type="nucleotide sequence ID" value="NZ_CBDRDE010000001.1"/>
</dbReference>
<organism evidence="3 4">
    <name type="scientific">Microbacterium algeriense</name>
    <dbReference type="NCBI Taxonomy" id="2615184"/>
    <lineage>
        <taxon>Bacteria</taxon>
        <taxon>Bacillati</taxon>
        <taxon>Actinomycetota</taxon>
        <taxon>Actinomycetes</taxon>
        <taxon>Micrococcales</taxon>
        <taxon>Microbacteriaceae</taxon>
        <taxon>Microbacterium</taxon>
    </lineage>
</organism>
<dbReference type="Proteomes" id="UP000478836">
    <property type="component" value="Unassembled WGS sequence"/>
</dbReference>
<dbReference type="InterPro" id="IPR011041">
    <property type="entry name" value="Quinoprot_gluc/sorb_DH_b-prop"/>
</dbReference>
<dbReference type="InterPro" id="IPR012938">
    <property type="entry name" value="Glc/Sorbosone_DH"/>
</dbReference>
<feature type="domain" description="Glucose/Sorbosone dehydrogenase" evidence="2">
    <location>
        <begin position="57"/>
        <end position="343"/>
    </location>
</feature>
<evidence type="ECO:0000313" key="3">
    <source>
        <dbReference type="EMBL" id="KAB1864754.1"/>
    </source>
</evidence>
<gene>
    <name evidence="3" type="ORF">F6A08_11810</name>
</gene>
<evidence type="ECO:0000313" key="4">
    <source>
        <dbReference type="Proteomes" id="UP000478836"/>
    </source>
</evidence>
<keyword evidence="1" id="KW-0732">Signal</keyword>
<dbReference type="SUPFAM" id="SSF50952">
    <property type="entry name" value="Soluble quinoprotein glucose dehydrogenase"/>
    <property type="match status" value="1"/>
</dbReference>
<name>A0ABQ6V6F0_9MICO</name>
<dbReference type="PANTHER" id="PTHR19328">
    <property type="entry name" value="HEDGEHOG-INTERACTING PROTEIN"/>
    <property type="match status" value="1"/>
</dbReference>
<evidence type="ECO:0000256" key="1">
    <source>
        <dbReference type="SAM" id="SignalP"/>
    </source>
</evidence>
<dbReference type="PROSITE" id="PS51257">
    <property type="entry name" value="PROKAR_LIPOPROTEIN"/>
    <property type="match status" value="1"/>
</dbReference>
<dbReference type="InterPro" id="IPR011042">
    <property type="entry name" value="6-blade_b-propeller_TolB-like"/>
</dbReference>
<reference evidence="4" key="1">
    <citation type="submission" date="2019-09" db="EMBL/GenBank/DDBJ databases">
        <title>Whole genome sequencing of Microbacterium maritypicum.</title>
        <authorList>
            <person name="Lenchi N."/>
        </authorList>
    </citation>
    <scope>NUCLEOTIDE SEQUENCE [LARGE SCALE GENOMIC DNA]</scope>
    <source>
        <strain evidence="4">G1</strain>
    </source>
</reference>
<dbReference type="Pfam" id="PF07995">
    <property type="entry name" value="GSDH"/>
    <property type="match status" value="1"/>
</dbReference>
<proteinExistence type="predicted"/>
<protein>
    <submittedName>
        <fullName evidence="3">PQQ-dependent sugar dehydrogenase</fullName>
    </submittedName>
</protein>
<dbReference type="Gene3D" id="2.120.10.30">
    <property type="entry name" value="TolB, C-terminal domain"/>
    <property type="match status" value="1"/>
</dbReference>
<accession>A0ABQ6V6F0</accession>
<dbReference type="EMBL" id="WAAO01000002">
    <property type="protein sequence ID" value="KAB1864754.1"/>
    <property type="molecule type" value="Genomic_DNA"/>
</dbReference>
<feature type="chain" id="PRO_5046421154" evidence="1">
    <location>
        <begin position="28"/>
        <end position="401"/>
    </location>
</feature>
<dbReference type="PANTHER" id="PTHR19328:SF13">
    <property type="entry name" value="HIPL1 PROTEIN"/>
    <property type="match status" value="1"/>
</dbReference>
<sequence length="401" mass="41553">MRITGTRAFGGLTALLLAFLAVSCAPAPSPSTSARPSTEVSPSPAGEIVTIAEDLVTPWSLAFHDGVALISERDTARILEVTDAGSREVARISDVEARGEGGLLGIAVHDDLLYAYSTGDDGNSVRRFPLSGEPGALELGAGQTILSGIPAGTNHNGGRIAFGPDGMLYVATGDAGDRESAQDLTSLGGKILRLTPRGAIPADNPFEASAVFSYGHRNPQGLAWDDEGTMYASEFGQDTWDELNRIEPGANYGWPQVEGSANRAGFVDPVQQWAPSAASPSGIAILGGNLFLANLRGERLREVPLDDLASSVEHLSGTYGRLRDVVAAPDGTLWVLTGNTDGRGTPRPADDRVLRLSLGATADGEDGSASAIPAALVSTTAAAAARLADSAHGVHRIPRLT</sequence>
<dbReference type="GeneID" id="77477145"/>
<feature type="signal peptide" evidence="1">
    <location>
        <begin position="1"/>
        <end position="27"/>
    </location>
</feature>
<keyword evidence="4" id="KW-1185">Reference proteome</keyword>
<evidence type="ECO:0000259" key="2">
    <source>
        <dbReference type="Pfam" id="PF07995"/>
    </source>
</evidence>
<comment type="caution">
    <text evidence="3">The sequence shown here is derived from an EMBL/GenBank/DDBJ whole genome shotgun (WGS) entry which is preliminary data.</text>
</comment>